<sequence>MAHPGLKFTHKEFSNFQLTQDENSSLFQINANLAQMPTNWHDNITSKLFWQKNIILKCLSELM</sequence>
<dbReference type="AlphaFoldDB" id="A0A3M7PCD4"/>
<accession>A0A3M7PCD4</accession>
<comment type="caution">
    <text evidence="1">The sequence shown here is derived from an EMBL/GenBank/DDBJ whole genome shotgun (WGS) entry which is preliminary data.</text>
</comment>
<protein>
    <submittedName>
        <fullName evidence="1">Uncharacterized protein</fullName>
    </submittedName>
</protein>
<evidence type="ECO:0000313" key="1">
    <source>
        <dbReference type="EMBL" id="RMZ96766.1"/>
    </source>
</evidence>
<reference evidence="1 2" key="1">
    <citation type="journal article" date="2018" name="Sci. Rep.">
        <title>Genomic signatures of local adaptation to the degree of environmental predictability in rotifers.</title>
        <authorList>
            <person name="Franch-Gras L."/>
            <person name="Hahn C."/>
            <person name="Garcia-Roger E.M."/>
            <person name="Carmona M.J."/>
            <person name="Serra M."/>
            <person name="Gomez A."/>
        </authorList>
    </citation>
    <scope>NUCLEOTIDE SEQUENCE [LARGE SCALE GENOMIC DNA]</scope>
    <source>
        <strain evidence="1">HYR1</strain>
    </source>
</reference>
<keyword evidence="2" id="KW-1185">Reference proteome</keyword>
<evidence type="ECO:0000313" key="2">
    <source>
        <dbReference type="Proteomes" id="UP000276133"/>
    </source>
</evidence>
<proteinExistence type="predicted"/>
<dbReference type="Proteomes" id="UP000276133">
    <property type="component" value="Unassembled WGS sequence"/>
</dbReference>
<organism evidence="1 2">
    <name type="scientific">Brachionus plicatilis</name>
    <name type="common">Marine rotifer</name>
    <name type="synonym">Brachionus muelleri</name>
    <dbReference type="NCBI Taxonomy" id="10195"/>
    <lineage>
        <taxon>Eukaryota</taxon>
        <taxon>Metazoa</taxon>
        <taxon>Spiralia</taxon>
        <taxon>Gnathifera</taxon>
        <taxon>Rotifera</taxon>
        <taxon>Eurotatoria</taxon>
        <taxon>Monogononta</taxon>
        <taxon>Pseudotrocha</taxon>
        <taxon>Ploima</taxon>
        <taxon>Brachionidae</taxon>
        <taxon>Brachionus</taxon>
    </lineage>
</organism>
<gene>
    <name evidence="1" type="ORF">BpHYR1_029341</name>
</gene>
<dbReference type="EMBL" id="REGN01011923">
    <property type="protein sequence ID" value="RMZ96766.1"/>
    <property type="molecule type" value="Genomic_DNA"/>
</dbReference>
<name>A0A3M7PCD4_BRAPC</name>